<dbReference type="GO" id="GO:0003972">
    <property type="term" value="F:RNA ligase (ATP) activity"/>
    <property type="evidence" value="ECO:0007669"/>
    <property type="project" value="TreeGrafter"/>
</dbReference>
<evidence type="ECO:0000256" key="7">
    <source>
        <dbReference type="ARBA" id="ARBA00023134"/>
    </source>
</evidence>
<feature type="binding site" evidence="12 15">
    <location>
        <position position="119"/>
    </location>
    <ligand>
        <name>Mn(2+)</name>
        <dbReference type="ChEBI" id="CHEBI:29035"/>
        <label>1</label>
    </ligand>
</feature>
<keyword evidence="6 12" id="KW-0547">Nucleotide-binding</keyword>
<evidence type="ECO:0000256" key="4">
    <source>
        <dbReference type="ARBA" id="ARBA00022694"/>
    </source>
</evidence>
<dbReference type="HAMAP" id="MF_03144">
    <property type="entry name" value="RtcB_euk"/>
    <property type="match status" value="1"/>
</dbReference>
<dbReference type="OrthoDB" id="10249697at2759"/>
<name>A0A238C6T0_9BILA</name>
<comment type="catalytic activity">
    <reaction evidence="10 12">
        <text>a 3'-end 3'-phospho-ribonucleotide-RNA + a 5'-end dephospho-ribonucleoside-RNA + GTP = a ribonucleotidyl-ribonucleotide-RNA + GMP + diphosphate</text>
        <dbReference type="Rhea" id="RHEA:68076"/>
        <dbReference type="Rhea" id="RHEA-COMP:10463"/>
        <dbReference type="Rhea" id="RHEA-COMP:13936"/>
        <dbReference type="Rhea" id="RHEA-COMP:17355"/>
        <dbReference type="ChEBI" id="CHEBI:33019"/>
        <dbReference type="ChEBI" id="CHEBI:37565"/>
        <dbReference type="ChEBI" id="CHEBI:58115"/>
        <dbReference type="ChEBI" id="CHEBI:83062"/>
        <dbReference type="ChEBI" id="CHEBI:138284"/>
        <dbReference type="ChEBI" id="CHEBI:173118"/>
        <dbReference type="EC" id="6.5.1.8"/>
    </reaction>
</comment>
<dbReference type="SUPFAM" id="SSF63562">
    <property type="entry name" value="RPB6/omega subunit-like"/>
    <property type="match status" value="1"/>
</dbReference>
<dbReference type="InterPro" id="IPR036161">
    <property type="entry name" value="RPB6/omega-like_sf"/>
</dbReference>
<sequence length="563" mass="62097">MPRTYDEECNYIERVTDVMYRIRKGFVPNMNVEGRFYVNKPLEKLIFEELKNACRSDGIGGFLPAVRQIGNVAALPAIVNASIGLPDIHSGYGFAIGNIAAFDVSDPNAIVSPGGVGFDINCGVRLIRTNLSERDVQPVKEQLAQSLFDHIPVGVGSKGIIPIGAQQFEECLEMGMDWTLREGYSWAEDKEHCEEYGRMLQADAAKVSPRAKKRGLPQVSNRFKSTLLASHRAHDLNTGLSSPVQAAEFKDQKNTIISLYKIAERHMDIHELFNLLLGTLGAGNHYGEVQVVEEIYDEYAASRMGIDRLGQVCVMIHCGSRGLGHQVATDSLVAMEKAMKRDNIIVNDRQLACARINSMEGQDYLKGMAAAANFAWVNRSCMTFCARQAFAEVFNTSPDDLDMHVIYDVSHNIAKIEEHLLDGKPKQLCVHRKGSTRAFPPHHPLIPVDYQLTGQPVLIGGTMGTCSYVLTGTQQGMNETFATTCHGAGRALSRAKSRRNIDFQEVLNQMQTLGISIRVASPKLVMEEAPESYKSVTDVVNTCHEAGISKKTVKLRPIAVIKG</sequence>
<comment type="similarity">
    <text evidence="1 12">Belongs to the RtcB family.</text>
</comment>
<dbReference type="GO" id="GO:0006388">
    <property type="term" value="P:tRNA splicing, via endonucleolytic cleavage and ligation"/>
    <property type="evidence" value="ECO:0007669"/>
    <property type="project" value="UniProtKB-UniRule"/>
</dbReference>
<comment type="miscellaneous">
    <text evidence="12">Ligation probably proceeds through 3 nucleotidyl transfer steps, with 2',3'-cyclic phosphate termini being hydrolyzed to 3'-P termini in a step that precedes 3'-P activation with GMP. In the first nucleotidyl transfer step, RTCB reacts with GTP to form a covalent RTCB-histidine-GMP intermediate with release of PPi; in the second step, the GMP moiety is transferred to the RNA 3'-P; in the third step, the 5'-OH from the opposite RNA strand attacks the activated 3'-P to form a 3',5'-phosphodiester bond and release GMP.</text>
</comment>
<evidence type="ECO:0000256" key="9">
    <source>
        <dbReference type="ARBA" id="ARBA00023211"/>
    </source>
</evidence>
<dbReference type="Gene3D" id="3.90.1860.10">
    <property type="entry name" value="tRNA-splicing ligase RtcB"/>
    <property type="match status" value="2"/>
</dbReference>
<accession>A0A238C6T0</accession>
<keyword evidence="7 12" id="KW-0342">GTP-binding</keyword>
<comment type="cofactor">
    <cofactor evidence="12 15">
        <name>Mn(2+)</name>
        <dbReference type="ChEBI" id="CHEBI:29035"/>
    </cofactor>
    <text evidence="12 15">Binds 2 manganese ions per subunit.</text>
</comment>
<evidence type="ECO:0000256" key="11">
    <source>
        <dbReference type="ARBA" id="ARBA00049514"/>
    </source>
</evidence>
<feature type="binding site" evidence="12 15">
    <location>
        <position position="411"/>
    </location>
    <ligand>
        <name>Mn(2+)</name>
        <dbReference type="ChEBI" id="CHEBI:29035"/>
        <label>2</label>
    </ligand>
</feature>
<comment type="catalytic activity">
    <reaction evidence="11 12">
        <text>a 3'-end 2',3'-cyclophospho-ribonucleotide-RNA + a 5'-end dephospho-ribonucleoside-RNA + GTP + H2O = a ribonucleotidyl-ribonucleotide-RNA + GMP + diphosphate + H(+)</text>
        <dbReference type="Rhea" id="RHEA:68080"/>
        <dbReference type="Rhea" id="RHEA-COMP:10464"/>
        <dbReference type="Rhea" id="RHEA-COMP:13936"/>
        <dbReference type="Rhea" id="RHEA-COMP:17355"/>
        <dbReference type="ChEBI" id="CHEBI:15377"/>
        <dbReference type="ChEBI" id="CHEBI:15378"/>
        <dbReference type="ChEBI" id="CHEBI:33019"/>
        <dbReference type="ChEBI" id="CHEBI:37565"/>
        <dbReference type="ChEBI" id="CHEBI:58115"/>
        <dbReference type="ChEBI" id="CHEBI:83064"/>
        <dbReference type="ChEBI" id="CHEBI:138284"/>
        <dbReference type="ChEBI" id="CHEBI:173118"/>
        <dbReference type="EC" id="6.5.1.8"/>
    </reaction>
</comment>
<dbReference type="SUPFAM" id="SSF103365">
    <property type="entry name" value="Hypothetical protein PH1602"/>
    <property type="match status" value="2"/>
</dbReference>
<dbReference type="Pfam" id="PF01139">
    <property type="entry name" value="RtcB"/>
    <property type="match status" value="2"/>
</dbReference>
<gene>
    <name evidence="16" type="ORF">X798_00392</name>
</gene>
<evidence type="ECO:0000256" key="3">
    <source>
        <dbReference type="ARBA" id="ARBA00022598"/>
    </source>
</evidence>
<evidence type="ECO:0000313" key="16">
    <source>
        <dbReference type="EMBL" id="OZC12758.1"/>
    </source>
</evidence>
<feature type="binding site" evidence="12 14">
    <location>
        <begin position="486"/>
        <end position="489"/>
    </location>
    <ligand>
        <name>GMP</name>
        <dbReference type="ChEBI" id="CHEBI:58115"/>
    </ligand>
</feature>
<dbReference type="GO" id="GO:0000428">
    <property type="term" value="C:DNA-directed RNA polymerase complex"/>
    <property type="evidence" value="ECO:0007669"/>
    <property type="project" value="UniProtKB-KW"/>
</dbReference>
<dbReference type="GO" id="GO:0003677">
    <property type="term" value="F:DNA binding"/>
    <property type="evidence" value="ECO:0007669"/>
    <property type="project" value="InterPro"/>
</dbReference>
<feature type="binding site" evidence="12">
    <location>
        <position position="122"/>
    </location>
    <ligand>
        <name>Mn(2+)</name>
        <dbReference type="ChEBI" id="CHEBI:29035"/>
        <label>2</label>
    </ligand>
</feature>
<evidence type="ECO:0000256" key="6">
    <source>
        <dbReference type="ARBA" id="ARBA00022741"/>
    </source>
</evidence>
<protein>
    <recommendedName>
        <fullName evidence="12">RNA-splicing ligase RtcB homolog</fullName>
        <ecNumber evidence="12">6.5.1.8</ecNumber>
    </recommendedName>
    <alternativeName>
        <fullName evidence="12">3'-phosphate/5'-hydroxy nucleic acid ligase</fullName>
    </alternativeName>
</protein>
<evidence type="ECO:0000256" key="15">
    <source>
        <dbReference type="PIRSR" id="PIRSR601233-3"/>
    </source>
</evidence>
<evidence type="ECO:0000256" key="5">
    <source>
        <dbReference type="ARBA" id="ARBA00022723"/>
    </source>
</evidence>
<dbReference type="GO" id="GO:0005525">
    <property type="term" value="F:GTP binding"/>
    <property type="evidence" value="ECO:0007669"/>
    <property type="project" value="UniProtKB-KW"/>
</dbReference>
<feature type="binding site" evidence="12 14">
    <location>
        <position position="562"/>
    </location>
    <ligand>
        <name>GMP</name>
        <dbReference type="ChEBI" id="CHEBI:58115"/>
    </ligand>
</feature>
<evidence type="ECO:0000313" key="17">
    <source>
        <dbReference type="Proteomes" id="UP000242913"/>
    </source>
</evidence>
<feature type="active site" description="GMP-histidine intermediate" evidence="12 13">
    <location>
        <position position="486"/>
    </location>
</feature>
<dbReference type="GO" id="GO:0005634">
    <property type="term" value="C:nucleus"/>
    <property type="evidence" value="ECO:0007669"/>
    <property type="project" value="TreeGrafter"/>
</dbReference>
<feature type="binding site" evidence="12 14">
    <location>
        <begin position="460"/>
        <end position="463"/>
    </location>
    <ligand>
        <name>GMP</name>
        <dbReference type="ChEBI" id="CHEBI:58115"/>
    </ligand>
</feature>
<dbReference type="GO" id="GO:0003899">
    <property type="term" value="F:DNA-directed RNA polymerase activity"/>
    <property type="evidence" value="ECO:0007669"/>
    <property type="project" value="InterPro"/>
</dbReference>
<comment type="subunit">
    <text evidence="12">Catalytic component of the tRNA-splicing ligase complex.</text>
</comment>
<evidence type="ECO:0000256" key="12">
    <source>
        <dbReference type="HAMAP-Rule" id="MF_03144"/>
    </source>
</evidence>
<dbReference type="Proteomes" id="UP000242913">
    <property type="component" value="Unassembled WGS sequence"/>
</dbReference>
<dbReference type="EMBL" id="KZ269977">
    <property type="protein sequence ID" value="OZC12758.1"/>
    <property type="molecule type" value="Genomic_DNA"/>
</dbReference>
<comment type="caution">
    <text evidence="12">Lacks conserved residue(s) required for the propagation of feature annotation.</text>
</comment>
<proteinExistence type="inferred from homology"/>
<feature type="binding site" evidence="12 14">
    <location>
        <begin position="411"/>
        <end position="412"/>
    </location>
    <ligand>
        <name>GMP</name>
        <dbReference type="ChEBI" id="CHEBI:58115"/>
    </ligand>
</feature>
<feature type="binding site" evidence="15">
    <location>
        <position position="285"/>
    </location>
    <ligand>
        <name>Mn(2+)</name>
        <dbReference type="ChEBI" id="CHEBI:29035"/>
        <label>1</label>
    </ligand>
</feature>
<feature type="binding site" evidence="14">
    <location>
        <begin position="284"/>
        <end position="288"/>
    </location>
    <ligand>
        <name>GMP</name>
        <dbReference type="ChEBI" id="CHEBI:58115"/>
    </ligand>
</feature>
<keyword evidence="2" id="KW-0240">DNA-directed RNA polymerase</keyword>
<keyword evidence="3 12" id="KW-0436">Ligase</keyword>
<keyword evidence="9 12" id="KW-0464">Manganese</keyword>
<feature type="binding site" evidence="12 14">
    <location>
        <position position="467"/>
    </location>
    <ligand>
        <name>GMP</name>
        <dbReference type="ChEBI" id="CHEBI:58115"/>
    </ligand>
</feature>
<dbReference type="PROSITE" id="PS01288">
    <property type="entry name" value="UPF0027"/>
    <property type="match status" value="1"/>
</dbReference>
<evidence type="ECO:0000256" key="8">
    <source>
        <dbReference type="ARBA" id="ARBA00023163"/>
    </source>
</evidence>
<dbReference type="GO" id="GO:0072669">
    <property type="term" value="C:tRNA-splicing ligase complex"/>
    <property type="evidence" value="ECO:0007669"/>
    <property type="project" value="UniProtKB-UniRule"/>
</dbReference>
<evidence type="ECO:0000256" key="1">
    <source>
        <dbReference type="ARBA" id="ARBA00008071"/>
    </source>
</evidence>
<dbReference type="AlphaFoldDB" id="A0A238C6T0"/>
<dbReference type="GO" id="GO:0046872">
    <property type="term" value="F:metal ion binding"/>
    <property type="evidence" value="ECO:0007669"/>
    <property type="project" value="UniProtKB-KW"/>
</dbReference>
<dbReference type="PANTHER" id="PTHR11118:SF1">
    <property type="entry name" value="RNA-SPLICING LIGASE RTCB HOMOLOG"/>
    <property type="match status" value="1"/>
</dbReference>
<keyword evidence="17" id="KW-1185">Reference proteome</keyword>
<evidence type="ECO:0000256" key="13">
    <source>
        <dbReference type="PIRSR" id="PIRSR601233-1"/>
    </source>
</evidence>
<dbReference type="FunFam" id="3.90.1860.10:FF:000001">
    <property type="entry name" value="tRNA-splicing ligase RtcB homolog"/>
    <property type="match status" value="1"/>
</dbReference>
<reference evidence="16 17" key="1">
    <citation type="submission" date="2015-12" db="EMBL/GenBank/DDBJ databases">
        <title>Draft genome of the nematode, Onchocerca flexuosa.</title>
        <authorList>
            <person name="Mitreva M."/>
        </authorList>
    </citation>
    <scope>NUCLEOTIDE SEQUENCE [LARGE SCALE GENOMIC DNA]</scope>
    <source>
        <strain evidence="16">Red Deer</strain>
    </source>
</reference>
<feature type="binding site" evidence="12 15">
    <location>
        <position position="317"/>
    </location>
    <ligand>
        <name>Mn(2+)</name>
        <dbReference type="ChEBI" id="CHEBI:29035"/>
        <label>2</label>
    </ligand>
</feature>
<evidence type="ECO:0000256" key="14">
    <source>
        <dbReference type="PIRSR" id="PIRSR601233-2"/>
    </source>
</evidence>
<dbReference type="GO" id="GO:0006351">
    <property type="term" value="P:DNA-templated transcription"/>
    <property type="evidence" value="ECO:0007669"/>
    <property type="project" value="InterPro"/>
</dbReference>
<organism evidence="16 17">
    <name type="scientific">Onchocerca flexuosa</name>
    <dbReference type="NCBI Taxonomy" id="387005"/>
    <lineage>
        <taxon>Eukaryota</taxon>
        <taxon>Metazoa</taxon>
        <taxon>Ecdysozoa</taxon>
        <taxon>Nematoda</taxon>
        <taxon>Chromadorea</taxon>
        <taxon>Rhabditida</taxon>
        <taxon>Spirurina</taxon>
        <taxon>Spiruromorpha</taxon>
        <taxon>Filarioidea</taxon>
        <taxon>Onchocercidae</taxon>
        <taxon>Onchocerca</taxon>
    </lineage>
</organism>
<keyword evidence="8" id="KW-0804">Transcription</keyword>
<keyword evidence="5 12" id="KW-0479">Metal-binding</keyword>
<feature type="binding site" evidence="12">
    <location>
        <position position="122"/>
    </location>
    <ligand>
        <name>Mn(2+)</name>
        <dbReference type="ChEBI" id="CHEBI:29035"/>
        <label>1</label>
    </ligand>
</feature>
<dbReference type="GO" id="GO:0170057">
    <property type="term" value="F:RNA ligase (GTP) activity"/>
    <property type="evidence" value="ECO:0007669"/>
    <property type="project" value="UniProtKB-EC"/>
</dbReference>
<dbReference type="InterPro" id="IPR036025">
    <property type="entry name" value="RtcB-like_sf"/>
</dbReference>
<evidence type="ECO:0000256" key="2">
    <source>
        <dbReference type="ARBA" id="ARBA00022478"/>
    </source>
</evidence>
<dbReference type="InterPro" id="IPR027513">
    <property type="entry name" value="RtcB_euk"/>
</dbReference>
<comment type="function">
    <text evidence="12">Catalytic subunit of the tRNA-splicing ligase complex that acts by directly joining spliced tRNA halves to mature-sized tRNAs by incorporating the precursor-derived splice junction phosphate into the mature tRNA as a canonical 3',5'-phosphodiester. May act as an RNA ligase with broad substrate specificity, and may function toward other RNAs.</text>
</comment>
<dbReference type="EC" id="6.5.1.8" evidence="12"/>
<keyword evidence="4 12" id="KW-0819">tRNA processing</keyword>
<evidence type="ECO:0000256" key="10">
    <source>
        <dbReference type="ARBA" id="ARBA00047746"/>
    </source>
</evidence>
<dbReference type="InterPro" id="IPR001233">
    <property type="entry name" value="RtcB"/>
</dbReference>
<dbReference type="PANTHER" id="PTHR11118">
    <property type="entry name" value="RNA-SPLICING LIGASE RTCB HOMOLOG"/>
    <property type="match status" value="1"/>
</dbReference>